<dbReference type="InterPro" id="IPR002104">
    <property type="entry name" value="Integrase_catalytic"/>
</dbReference>
<protein>
    <recommendedName>
        <fullName evidence="4">Tyr recombinase domain-containing protein</fullName>
    </recommendedName>
</protein>
<evidence type="ECO:0000313" key="5">
    <source>
        <dbReference type="EMBL" id="EWH10567.1"/>
    </source>
</evidence>
<dbReference type="RefSeq" id="WP_034647123.1">
    <property type="nucleotide sequence ID" value="NZ_ARZX01000033.1"/>
</dbReference>
<dbReference type="Gene3D" id="1.10.443.10">
    <property type="entry name" value="Intergrase catalytic core"/>
    <property type="match status" value="1"/>
</dbReference>
<dbReference type="Pfam" id="PF17293">
    <property type="entry name" value="Arm-DNA-bind_5"/>
    <property type="match status" value="1"/>
</dbReference>
<dbReference type="InterPro" id="IPR013762">
    <property type="entry name" value="Integrase-like_cat_sf"/>
</dbReference>
<evidence type="ECO:0000256" key="2">
    <source>
        <dbReference type="ARBA" id="ARBA00023125"/>
    </source>
</evidence>
<dbReference type="Gene3D" id="1.10.150.130">
    <property type="match status" value="1"/>
</dbReference>
<gene>
    <name evidence="5" type="ORF">KLA_16577</name>
</gene>
<dbReference type="SUPFAM" id="SSF56349">
    <property type="entry name" value="DNA breaking-rejoining enzymes"/>
    <property type="match status" value="1"/>
</dbReference>
<evidence type="ECO:0000259" key="4">
    <source>
        <dbReference type="PROSITE" id="PS51898"/>
    </source>
</evidence>
<evidence type="ECO:0000313" key="6">
    <source>
        <dbReference type="Proteomes" id="UP000019275"/>
    </source>
</evidence>
<dbReference type="EMBL" id="ARZX01000033">
    <property type="protein sequence ID" value="EWH10567.1"/>
    <property type="molecule type" value="Genomic_DNA"/>
</dbReference>
<keyword evidence="2" id="KW-0238">DNA-binding</keyword>
<name>A0ABN0RJN6_9FLAO</name>
<dbReference type="InterPro" id="IPR050090">
    <property type="entry name" value="Tyrosine_recombinase_XerCD"/>
</dbReference>
<accession>A0ABN0RJN6</accession>
<dbReference type="Pfam" id="PF13102">
    <property type="entry name" value="Phage_int_SAM_5"/>
    <property type="match status" value="1"/>
</dbReference>
<comment type="similarity">
    <text evidence="1">Belongs to the 'phage' integrase family.</text>
</comment>
<organism evidence="5 6">
    <name type="scientific">Cellulophaga geojensis KL-A</name>
    <dbReference type="NCBI Taxonomy" id="1328323"/>
    <lineage>
        <taxon>Bacteria</taxon>
        <taxon>Pseudomonadati</taxon>
        <taxon>Bacteroidota</taxon>
        <taxon>Flavobacteriia</taxon>
        <taxon>Flavobacteriales</taxon>
        <taxon>Flavobacteriaceae</taxon>
        <taxon>Cellulophaga</taxon>
    </lineage>
</organism>
<dbReference type="CDD" id="cd01185">
    <property type="entry name" value="INTN1_C_like"/>
    <property type="match status" value="1"/>
</dbReference>
<dbReference type="Pfam" id="PF00589">
    <property type="entry name" value="Phage_integrase"/>
    <property type="match status" value="1"/>
</dbReference>
<dbReference type="InterPro" id="IPR010998">
    <property type="entry name" value="Integrase_recombinase_N"/>
</dbReference>
<keyword evidence="6" id="KW-1185">Reference proteome</keyword>
<reference evidence="5 6" key="1">
    <citation type="journal article" date="2014" name="Genome Announc.">
        <title>Draft Genome Sequence of the Carrageenan-Degrading Bacterium Cellulophaga sp. Strain KL-A, Isolated from Decaying Marine Algae.</title>
        <authorList>
            <person name="Shan D."/>
            <person name="Ying J."/>
            <person name="Li X."/>
            <person name="Gao Z."/>
            <person name="Wei G."/>
            <person name="Shao Z."/>
        </authorList>
    </citation>
    <scope>NUCLEOTIDE SEQUENCE [LARGE SCALE GENOMIC DNA]</scope>
    <source>
        <strain evidence="5 6">KL-A</strain>
    </source>
</reference>
<dbReference type="PROSITE" id="PS51898">
    <property type="entry name" value="TYR_RECOMBINASE"/>
    <property type="match status" value="1"/>
</dbReference>
<evidence type="ECO:0000256" key="1">
    <source>
        <dbReference type="ARBA" id="ARBA00008857"/>
    </source>
</evidence>
<dbReference type="Proteomes" id="UP000019275">
    <property type="component" value="Unassembled WGS sequence"/>
</dbReference>
<dbReference type="InterPro" id="IPR025269">
    <property type="entry name" value="SAM-like_dom"/>
</dbReference>
<comment type="caution">
    <text evidence="5">The sequence shown here is derived from an EMBL/GenBank/DDBJ whole genome shotgun (WGS) entry which is preliminary data.</text>
</comment>
<keyword evidence="3" id="KW-0233">DNA recombination</keyword>
<proteinExistence type="inferred from homology"/>
<dbReference type="PANTHER" id="PTHR30349:SF64">
    <property type="entry name" value="PROPHAGE INTEGRASE INTD-RELATED"/>
    <property type="match status" value="1"/>
</dbReference>
<dbReference type="PANTHER" id="PTHR30349">
    <property type="entry name" value="PHAGE INTEGRASE-RELATED"/>
    <property type="match status" value="1"/>
</dbReference>
<feature type="domain" description="Tyr recombinase" evidence="4">
    <location>
        <begin position="212"/>
        <end position="400"/>
    </location>
</feature>
<sequence>MPTVKSVLRKTKLTNNKYPIYLRITYLRKSKFFRTNFNASLKEWNQKTGQFNSKTENSTQNNRVLKKFESKVLEIVNGFELEDKDFSLESIERALRVEANPITNNFFIFFSIITREMLDSGRTGSAKVNKDTYNSLKLFNKGLLELTFEDLNADFLYKYEVFLRKRGGTDGGIGVKMRAIRSVYNLAIKRNITKEINYPFKKYKIAKLKGKSLKRALNLEDIYTIKNFDFSNQQHLINSRNYFLFSFFTRGMNFADMMRLKWSNISNDKIFYTRSKTNYNFSIKILSPVQEILDYYKTNALSTEYVFPILLRDGLKPNQIENRKHKVLKAFNKDLKAIGALCKIDHKLTSYVARHSYANCMRKAGSSTEIISESLGHQELSTTKAYLKELGASEIDNACDSLLLDTAS</sequence>
<evidence type="ECO:0000256" key="3">
    <source>
        <dbReference type="ARBA" id="ARBA00023172"/>
    </source>
</evidence>
<dbReference type="InterPro" id="IPR035386">
    <property type="entry name" value="Arm-DNA-bind_5"/>
</dbReference>
<dbReference type="InterPro" id="IPR011010">
    <property type="entry name" value="DNA_brk_join_enz"/>
</dbReference>